<keyword evidence="4" id="KW-0010">Activator</keyword>
<keyword evidence="5" id="KW-0804">Transcription</keyword>
<evidence type="ECO:0000259" key="6">
    <source>
        <dbReference type="PROSITE" id="PS50931"/>
    </source>
</evidence>
<dbReference type="NCBIfam" id="NF008284">
    <property type="entry name" value="PRK11062.1"/>
    <property type="match status" value="1"/>
</dbReference>
<dbReference type="PROSITE" id="PS50931">
    <property type="entry name" value="HTH_LYSR"/>
    <property type="match status" value="1"/>
</dbReference>
<evidence type="ECO:0000256" key="5">
    <source>
        <dbReference type="ARBA" id="ARBA00023163"/>
    </source>
</evidence>
<comment type="caution">
    <text evidence="7">The sequence shown here is derived from an EMBL/GenBank/DDBJ whole genome shotgun (WGS) entry which is preliminary data.</text>
</comment>
<dbReference type="PANTHER" id="PTHR30293">
    <property type="entry name" value="TRANSCRIPTIONAL REGULATORY PROTEIN NAC-RELATED"/>
    <property type="match status" value="1"/>
</dbReference>
<dbReference type="InterPro" id="IPR005119">
    <property type="entry name" value="LysR_subst-bd"/>
</dbReference>
<dbReference type="SUPFAM" id="SSF53850">
    <property type="entry name" value="Periplasmic binding protein-like II"/>
    <property type="match status" value="1"/>
</dbReference>
<evidence type="ECO:0000256" key="3">
    <source>
        <dbReference type="ARBA" id="ARBA00023125"/>
    </source>
</evidence>
<dbReference type="InterPro" id="IPR000847">
    <property type="entry name" value="LysR_HTH_N"/>
</dbReference>
<comment type="similarity">
    <text evidence="1">Belongs to the LysR transcriptional regulatory family.</text>
</comment>
<dbReference type="InterPro" id="IPR036390">
    <property type="entry name" value="WH_DNA-bd_sf"/>
</dbReference>
<organism evidence="7 8">
    <name type="scientific">Oceanobacter antarcticus</name>
    <dbReference type="NCBI Taxonomy" id="3133425"/>
    <lineage>
        <taxon>Bacteria</taxon>
        <taxon>Pseudomonadati</taxon>
        <taxon>Pseudomonadota</taxon>
        <taxon>Gammaproteobacteria</taxon>
        <taxon>Oceanospirillales</taxon>
        <taxon>Oceanospirillaceae</taxon>
        <taxon>Oceanobacter</taxon>
    </lineage>
</organism>
<evidence type="ECO:0000313" key="7">
    <source>
        <dbReference type="EMBL" id="MFK4751179.1"/>
    </source>
</evidence>
<dbReference type="Proteomes" id="UP001620597">
    <property type="component" value="Unassembled WGS sequence"/>
</dbReference>
<evidence type="ECO:0000313" key="8">
    <source>
        <dbReference type="Proteomes" id="UP001620597"/>
    </source>
</evidence>
<dbReference type="EMBL" id="JBBKTX010000002">
    <property type="protein sequence ID" value="MFK4751179.1"/>
    <property type="molecule type" value="Genomic_DNA"/>
</dbReference>
<keyword evidence="2" id="KW-0805">Transcription regulation</keyword>
<accession>A0ABW8NE14</accession>
<dbReference type="PANTHER" id="PTHR30293:SF2">
    <property type="entry name" value="TRANSCRIPTIONAL ACTIVATOR PROTEIN NHAR"/>
    <property type="match status" value="1"/>
</dbReference>
<dbReference type="Gene3D" id="3.40.190.290">
    <property type="match status" value="1"/>
</dbReference>
<reference evidence="7 8" key="1">
    <citation type="submission" date="2024-03" db="EMBL/GenBank/DDBJ databases">
        <title>High-quality draft genome sequence of Oceanobacter sp. wDCs-4.</title>
        <authorList>
            <person name="Dong C."/>
        </authorList>
    </citation>
    <scope>NUCLEOTIDE SEQUENCE [LARGE SCALE GENOMIC DNA]</scope>
    <source>
        <strain evidence="8">wDCs-4</strain>
    </source>
</reference>
<keyword evidence="8" id="KW-1185">Reference proteome</keyword>
<proteinExistence type="inferred from homology"/>
<keyword evidence="3" id="KW-0238">DNA-binding</keyword>
<dbReference type="Pfam" id="PF03466">
    <property type="entry name" value="LysR_substrate"/>
    <property type="match status" value="1"/>
</dbReference>
<dbReference type="RefSeq" id="WP_416204689.1">
    <property type="nucleotide sequence ID" value="NZ_JBBKTX010000002.1"/>
</dbReference>
<protein>
    <submittedName>
        <fullName evidence="7">Transcriptional activator NhaR</fullName>
    </submittedName>
</protein>
<evidence type="ECO:0000256" key="4">
    <source>
        <dbReference type="ARBA" id="ARBA00023159"/>
    </source>
</evidence>
<dbReference type="SUPFAM" id="SSF46785">
    <property type="entry name" value="Winged helix' DNA-binding domain"/>
    <property type="match status" value="1"/>
</dbReference>
<dbReference type="Gene3D" id="1.10.10.10">
    <property type="entry name" value="Winged helix-like DNA-binding domain superfamily/Winged helix DNA-binding domain"/>
    <property type="match status" value="1"/>
</dbReference>
<sequence length="302" mass="33345">MHRINYKHLQYFHSVAIEGSIQLAAIRLNVTPQTISGQLKMLEEDLGIALFAKSGRGLELTDAGRVALDYSRQIFQLGDELQEVMNLGITERPTEFRVGIVDALPKSIAHRLLSPAMSLPGTMRIVCHEEQMSALLGELAVHRLDLVLADSPIPPGMNIRCFNHLLGRSRLACFASSGLIQQQQGNLQFPDVLNEAPVLLPTDTASGLRTDLLSWFNRTGIAVRIAGEFDDSALLKAFGSQGHGYFFAPDVIREEICAKYQVQCVGTVHELMQEFYAISAERRISHQAVAAITRQTPLGEIN</sequence>
<gene>
    <name evidence="7" type="primary">nhaR</name>
    <name evidence="7" type="ORF">WG929_02050</name>
</gene>
<evidence type="ECO:0000256" key="1">
    <source>
        <dbReference type="ARBA" id="ARBA00009437"/>
    </source>
</evidence>
<name>A0ABW8NE14_9GAMM</name>
<evidence type="ECO:0000256" key="2">
    <source>
        <dbReference type="ARBA" id="ARBA00023015"/>
    </source>
</evidence>
<dbReference type="InterPro" id="IPR036388">
    <property type="entry name" value="WH-like_DNA-bd_sf"/>
</dbReference>
<feature type="domain" description="HTH lysR-type" evidence="6">
    <location>
        <begin position="4"/>
        <end position="61"/>
    </location>
</feature>
<dbReference type="Pfam" id="PF00126">
    <property type="entry name" value="HTH_1"/>
    <property type="match status" value="1"/>
</dbReference>